<name>A0A5C8I2N5_9MICO</name>
<keyword evidence="1" id="KW-0575">Peroxidase</keyword>
<dbReference type="Proteomes" id="UP000321034">
    <property type="component" value="Unassembled WGS sequence"/>
</dbReference>
<dbReference type="InterPro" id="IPR036249">
    <property type="entry name" value="Thioredoxin-like_sf"/>
</dbReference>
<evidence type="ECO:0000313" key="6">
    <source>
        <dbReference type="Proteomes" id="UP000321034"/>
    </source>
</evidence>
<dbReference type="EMBL" id="VRSV01000001">
    <property type="protein sequence ID" value="TXK12185.1"/>
    <property type="molecule type" value="Genomic_DNA"/>
</dbReference>
<reference evidence="5 6" key="1">
    <citation type="submission" date="2019-08" db="EMBL/GenBank/DDBJ databases">
        <authorList>
            <person name="Dong K."/>
        </authorList>
    </citation>
    <scope>NUCLEOTIDE SEQUENCE [LARGE SCALE GENOMIC DNA]</scope>
    <source>
        <strain evidence="5 6">JCM14558</strain>
    </source>
</reference>
<proteinExistence type="predicted"/>
<sequence>MLHVCGVSDICPVPGRAPARSVWPTSAAANRGGARVNGYVEHHPKDILGAGATAPDFALHRSPEETIRLSTLRGKPVVLVFYPADWSAVCGDELNVFNEAESLLAAADAEVLGISVDGVWCHRAFVADRGFRFALLSDFEPKGEVSARYGAYDFHAGTSRRALFVIDESGLIAWSHLSPVDVNPGVDGVLDALDALKSPAVSRD</sequence>
<evidence type="ECO:0000256" key="3">
    <source>
        <dbReference type="ARBA" id="ARBA00023284"/>
    </source>
</evidence>
<organism evidence="5 6">
    <name type="scientific">Microbacterium hatanonis</name>
    <dbReference type="NCBI Taxonomy" id="404366"/>
    <lineage>
        <taxon>Bacteria</taxon>
        <taxon>Bacillati</taxon>
        <taxon>Actinomycetota</taxon>
        <taxon>Actinomycetes</taxon>
        <taxon>Micrococcales</taxon>
        <taxon>Microbacteriaceae</taxon>
        <taxon>Microbacterium</taxon>
    </lineage>
</organism>
<dbReference type="AlphaFoldDB" id="A0A5C8I2N5"/>
<keyword evidence="6" id="KW-1185">Reference proteome</keyword>
<dbReference type="Pfam" id="PF00578">
    <property type="entry name" value="AhpC-TSA"/>
    <property type="match status" value="1"/>
</dbReference>
<dbReference type="GO" id="GO:0004601">
    <property type="term" value="F:peroxidase activity"/>
    <property type="evidence" value="ECO:0007669"/>
    <property type="project" value="UniProtKB-KW"/>
</dbReference>
<dbReference type="SUPFAM" id="SSF52833">
    <property type="entry name" value="Thioredoxin-like"/>
    <property type="match status" value="1"/>
</dbReference>
<dbReference type="InterPro" id="IPR050455">
    <property type="entry name" value="Tpx_Peroxidase_subfamily"/>
</dbReference>
<dbReference type="PROSITE" id="PS51352">
    <property type="entry name" value="THIOREDOXIN_2"/>
    <property type="match status" value="1"/>
</dbReference>
<keyword evidence="3" id="KW-0676">Redox-active center</keyword>
<keyword evidence="2" id="KW-0049">Antioxidant</keyword>
<evidence type="ECO:0000256" key="1">
    <source>
        <dbReference type="ARBA" id="ARBA00022559"/>
    </source>
</evidence>
<dbReference type="Gene3D" id="3.40.30.10">
    <property type="entry name" value="Glutaredoxin"/>
    <property type="match status" value="1"/>
</dbReference>
<keyword evidence="1" id="KW-0560">Oxidoreductase</keyword>
<evidence type="ECO:0000259" key="4">
    <source>
        <dbReference type="PROSITE" id="PS51352"/>
    </source>
</evidence>
<comment type="caution">
    <text evidence="5">The sequence shown here is derived from an EMBL/GenBank/DDBJ whole genome shotgun (WGS) entry which is preliminary data.</text>
</comment>
<dbReference type="PANTHER" id="PTHR43110">
    <property type="entry name" value="THIOL PEROXIDASE"/>
    <property type="match status" value="1"/>
</dbReference>
<dbReference type="InterPro" id="IPR000866">
    <property type="entry name" value="AhpC/TSA"/>
</dbReference>
<evidence type="ECO:0000256" key="2">
    <source>
        <dbReference type="ARBA" id="ARBA00022862"/>
    </source>
</evidence>
<protein>
    <submittedName>
        <fullName evidence="5">Redoxin domain-containing protein</fullName>
    </submittedName>
</protein>
<dbReference type="InterPro" id="IPR013766">
    <property type="entry name" value="Thioredoxin_domain"/>
</dbReference>
<gene>
    <name evidence="5" type="ORF">FVP77_01450</name>
</gene>
<evidence type="ECO:0000313" key="5">
    <source>
        <dbReference type="EMBL" id="TXK12185.1"/>
    </source>
</evidence>
<accession>A0A5C8I2N5</accession>
<dbReference type="OrthoDB" id="9812811at2"/>
<feature type="domain" description="Thioredoxin" evidence="4">
    <location>
        <begin position="48"/>
        <end position="198"/>
    </location>
</feature>
<dbReference type="PANTHER" id="PTHR43110:SF1">
    <property type="entry name" value="THIOL PEROXIDASE"/>
    <property type="match status" value="1"/>
</dbReference>